<evidence type="ECO:0000256" key="8">
    <source>
        <dbReference type="ARBA" id="ARBA00023136"/>
    </source>
</evidence>
<evidence type="ECO:0000256" key="2">
    <source>
        <dbReference type="ARBA" id="ARBA00022448"/>
    </source>
</evidence>
<accession>A0ABR9GMA3</accession>
<dbReference type="InterPro" id="IPR003439">
    <property type="entry name" value="ABC_transporter-like_ATP-bd"/>
</dbReference>
<dbReference type="NCBIfam" id="TIGR01277">
    <property type="entry name" value="thiQ"/>
    <property type="match status" value="1"/>
</dbReference>
<keyword evidence="3" id="KW-1003">Cell membrane</keyword>
<name>A0ABR9GMA3_9HYPH</name>
<dbReference type="InterPro" id="IPR003593">
    <property type="entry name" value="AAA+_ATPase"/>
</dbReference>
<keyword evidence="11" id="KW-1185">Reference proteome</keyword>
<dbReference type="InterPro" id="IPR017871">
    <property type="entry name" value="ABC_transporter-like_CS"/>
</dbReference>
<dbReference type="InterPro" id="IPR005968">
    <property type="entry name" value="Thiamine_ABC_ThiQ"/>
</dbReference>
<evidence type="ECO:0000256" key="5">
    <source>
        <dbReference type="ARBA" id="ARBA00022741"/>
    </source>
</evidence>
<protein>
    <submittedName>
        <fullName evidence="10">Thiamine ABC transporter ATP-binding protein</fullName>
    </submittedName>
</protein>
<gene>
    <name evidence="10" type="primary">thiQ</name>
    <name evidence="10" type="ORF">IHE39_10695</name>
</gene>
<evidence type="ECO:0000313" key="10">
    <source>
        <dbReference type="EMBL" id="MBE1204753.1"/>
    </source>
</evidence>
<dbReference type="Gene3D" id="3.40.50.300">
    <property type="entry name" value="P-loop containing nucleotide triphosphate hydrolases"/>
    <property type="match status" value="1"/>
</dbReference>
<keyword evidence="5" id="KW-0547">Nucleotide-binding</keyword>
<keyword evidence="2" id="KW-0813">Transport</keyword>
<sequence>MTSTSAAVRLDQVVFSYSDTMVRFDVTFAPGEITAIMGPSGAGKSTLLNLVAGFETPREGRVLIGDMDVTMVPPADRPVSMVFQENNLFAHLDVEKNVGLGRSPALRLSAADRQDVAAALGRVGLAGMERRLPRELSGGERQRVALARVLVRDRPILLLDEPFASLGPALREDMLELVASVHAERRMTVLFVTHQPEDARKLAENMVFVEAGAVAATGKTADFFTKSGPEAFRHYIGSER</sequence>
<dbReference type="Pfam" id="PF00005">
    <property type="entry name" value="ABC_tran"/>
    <property type="match status" value="1"/>
</dbReference>
<feature type="domain" description="ABC transporter" evidence="9">
    <location>
        <begin position="8"/>
        <end position="236"/>
    </location>
</feature>
<dbReference type="Proteomes" id="UP000598227">
    <property type="component" value="Unassembled WGS sequence"/>
</dbReference>
<comment type="similarity">
    <text evidence="1">Belongs to the ABC transporter superfamily.</text>
</comment>
<evidence type="ECO:0000256" key="1">
    <source>
        <dbReference type="ARBA" id="ARBA00005417"/>
    </source>
</evidence>
<evidence type="ECO:0000256" key="4">
    <source>
        <dbReference type="ARBA" id="ARBA00022519"/>
    </source>
</evidence>
<dbReference type="SMART" id="SM00382">
    <property type="entry name" value="AAA"/>
    <property type="match status" value="1"/>
</dbReference>
<evidence type="ECO:0000256" key="3">
    <source>
        <dbReference type="ARBA" id="ARBA00022475"/>
    </source>
</evidence>
<evidence type="ECO:0000256" key="7">
    <source>
        <dbReference type="ARBA" id="ARBA00022967"/>
    </source>
</evidence>
<evidence type="ECO:0000256" key="6">
    <source>
        <dbReference type="ARBA" id="ARBA00022840"/>
    </source>
</evidence>
<keyword evidence="6 10" id="KW-0067">ATP-binding</keyword>
<comment type="caution">
    <text evidence="10">The sequence shown here is derived from an EMBL/GenBank/DDBJ whole genome shotgun (WGS) entry which is preliminary data.</text>
</comment>
<keyword evidence="4" id="KW-0997">Cell inner membrane</keyword>
<dbReference type="InterPro" id="IPR027417">
    <property type="entry name" value="P-loop_NTPase"/>
</dbReference>
<dbReference type="PANTHER" id="PTHR42781">
    <property type="entry name" value="SPERMIDINE/PUTRESCINE IMPORT ATP-BINDING PROTEIN POTA"/>
    <property type="match status" value="1"/>
</dbReference>
<proteinExistence type="inferred from homology"/>
<dbReference type="PROSITE" id="PS50893">
    <property type="entry name" value="ABC_TRANSPORTER_2"/>
    <property type="match status" value="1"/>
</dbReference>
<dbReference type="EMBL" id="JACZEP010000002">
    <property type="protein sequence ID" value="MBE1204753.1"/>
    <property type="molecule type" value="Genomic_DNA"/>
</dbReference>
<evidence type="ECO:0000259" key="9">
    <source>
        <dbReference type="PROSITE" id="PS50893"/>
    </source>
</evidence>
<dbReference type="PROSITE" id="PS00211">
    <property type="entry name" value="ABC_TRANSPORTER_1"/>
    <property type="match status" value="1"/>
</dbReference>
<dbReference type="InterPro" id="IPR050093">
    <property type="entry name" value="ABC_SmlMolc_Importer"/>
</dbReference>
<organism evidence="10 11">
    <name type="scientific">Aminobacter carboxidus</name>
    <dbReference type="NCBI Taxonomy" id="376165"/>
    <lineage>
        <taxon>Bacteria</taxon>
        <taxon>Pseudomonadati</taxon>
        <taxon>Pseudomonadota</taxon>
        <taxon>Alphaproteobacteria</taxon>
        <taxon>Hyphomicrobiales</taxon>
        <taxon>Phyllobacteriaceae</taxon>
        <taxon>Aminobacter</taxon>
    </lineage>
</organism>
<reference evidence="10 11" key="1">
    <citation type="submission" date="2020-09" db="EMBL/GenBank/DDBJ databases">
        <title>Draft Genome Sequence of Aminobacter carboxidus type strain DSM 1086, a soil Gram-negative carboxydobacterium.</title>
        <authorList>
            <person name="Turrini P."/>
            <person name="Tescari M."/>
            <person name="Artuso I."/>
            <person name="Lugli G.A."/>
            <person name="Frangipani E."/>
            <person name="Ventura M."/>
            <person name="Visca P."/>
        </authorList>
    </citation>
    <scope>NUCLEOTIDE SEQUENCE [LARGE SCALE GENOMIC DNA]</scope>
    <source>
        <strain evidence="10 11">DSM 1086</strain>
    </source>
</reference>
<keyword evidence="7" id="KW-1278">Translocase</keyword>
<dbReference type="SUPFAM" id="SSF52540">
    <property type="entry name" value="P-loop containing nucleoside triphosphate hydrolases"/>
    <property type="match status" value="1"/>
</dbReference>
<evidence type="ECO:0000313" key="11">
    <source>
        <dbReference type="Proteomes" id="UP000598227"/>
    </source>
</evidence>
<dbReference type="PANTHER" id="PTHR42781:SF1">
    <property type="entry name" value="THIAMINE IMPORT ATP-BINDING PROTEIN THIQ"/>
    <property type="match status" value="1"/>
</dbReference>
<keyword evidence="8" id="KW-0472">Membrane</keyword>
<dbReference type="GO" id="GO:0005524">
    <property type="term" value="F:ATP binding"/>
    <property type="evidence" value="ECO:0007669"/>
    <property type="project" value="UniProtKB-KW"/>
</dbReference>